<reference evidence="2" key="1">
    <citation type="journal article" date="2017" name="Nature">
        <title>The sunflower genome provides insights into oil metabolism, flowering and Asterid evolution.</title>
        <authorList>
            <person name="Badouin H."/>
            <person name="Gouzy J."/>
            <person name="Grassa C.J."/>
            <person name="Murat F."/>
            <person name="Staton S.E."/>
            <person name="Cottret L."/>
            <person name="Lelandais-Briere C."/>
            <person name="Owens G.L."/>
            <person name="Carrere S."/>
            <person name="Mayjonade B."/>
            <person name="Legrand L."/>
            <person name="Gill N."/>
            <person name="Kane N.C."/>
            <person name="Bowers J.E."/>
            <person name="Hubner S."/>
            <person name="Bellec A."/>
            <person name="Berard A."/>
            <person name="Berges H."/>
            <person name="Blanchet N."/>
            <person name="Boniface M.C."/>
            <person name="Brunel D."/>
            <person name="Catrice O."/>
            <person name="Chaidir N."/>
            <person name="Claudel C."/>
            <person name="Donnadieu C."/>
            <person name="Faraut T."/>
            <person name="Fievet G."/>
            <person name="Helmstetter N."/>
            <person name="King M."/>
            <person name="Knapp S.J."/>
            <person name="Lai Z."/>
            <person name="Le Paslier M.C."/>
            <person name="Lippi Y."/>
            <person name="Lorenzon L."/>
            <person name="Mandel J.R."/>
            <person name="Marage G."/>
            <person name="Marchand G."/>
            <person name="Marquand E."/>
            <person name="Bret-Mestries E."/>
            <person name="Morien E."/>
            <person name="Nambeesan S."/>
            <person name="Nguyen T."/>
            <person name="Pegot-Espagnet P."/>
            <person name="Pouilly N."/>
            <person name="Raftis F."/>
            <person name="Sallet E."/>
            <person name="Schiex T."/>
            <person name="Thomas J."/>
            <person name="Vandecasteele C."/>
            <person name="Vares D."/>
            <person name="Vear F."/>
            <person name="Vautrin S."/>
            <person name="Crespi M."/>
            <person name="Mangin B."/>
            <person name="Burke J.M."/>
            <person name="Salse J."/>
            <person name="Munos S."/>
            <person name="Vincourt P."/>
            <person name="Rieseberg L.H."/>
            <person name="Langlade N.B."/>
        </authorList>
    </citation>
    <scope>NUCLEOTIDE SEQUENCE [LARGE SCALE GENOMIC DNA]</scope>
    <source>
        <strain evidence="2">cv. SF193</strain>
    </source>
</reference>
<dbReference type="AlphaFoldDB" id="A0A251SWM4"/>
<evidence type="ECO:0000313" key="2">
    <source>
        <dbReference type="Proteomes" id="UP000215914"/>
    </source>
</evidence>
<dbReference type="Proteomes" id="UP000215914">
    <property type="component" value="Chromosome 13"/>
</dbReference>
<accession>A0A251SWM4</accession>
<proteinExistence type="predicted"/>
<dbReference type="EMBL" id="CM007902">
    <property type="protein sequence ID" value="OTG03094.1"/>
    <property type="molecule type" value="Genomic_DNA"/>
</dbReference>
<dbReference type="InParanoid" id="A0A251SWM4"/>
<name>A0A251SWM4_HELAN</name>
<organism evidence="1 2">
    <name type="scientific">Helianthus annuus</name>
    <name type="common">Common sunflower</name>
    <dbReference type="NCBI Taxonomy" id="4232"/>
    <lineage>
        <taxon>Eukaryota</taxon>
        <taxon>Viridiplantae</taxon>
        <taxon>Streptophyta</taxon>
        <taxon>Embryophyta</taxon>
        <taxon>Tracheophyta</taxon>
        <taxon>Spermatophyta</taxon>
        <taxon>Magnoliopsida</taxon>
        <taxon>eudicotyledons</taxon>
        <taxon>Gunneridae</taxon>
        <taxon>Pentapetalae</taxon>
        <taxon>asterids</taxon>
        <taxon>campanulids</taxon>
        <taxon>Asterales</taxon>
        <taxon>Asteraceae</taxon>
        <taxon>Asteroideae</taxon>
        <taxon>Heliantheae alliance</taxon>
        <taxon>Heliantheae</taxon>
        <taxon>Helianthus</taxon>
    </lineage>
</organism>
<sequence length="67" mass="7848">MKRTCKGFELIKYKLPNHYLSFSQTLSSRQECPSIHLAQAYLSTEPCFCLVNQLRFDVLTTIKLKHQ</sequence>
<keyword evidence="2" id="KW-1185">Reference proteome</keyword>
<gene>
    <name evidence="1" type="ORF">HannXRQ_Chr13g0420251</name>
</gene>
<protein>
    <submittedName>
        <fullName evidence="1">Uncharacterized protein</fullName>
    </submittedName>
</protein>
<evidence type="ECO:0000313" key="1">
    <source>
        <dbReference type="EMBL" id="OTG03094.1"/>
    </source>
</evidence>